<dbReference type="GO" id="GO:0006355">
    <property type="term" value="P:regulation of DNA-templated transcription"/>
    <property type="evidence" value="ECO:0007669"/>
    <property type="project" value="InterPro"/>
</dbReference>
<proteinExistence type="predicted"/>
<evidence type="ECO:0000256" key="6">
    <source>
        <dbReference type="PROSITE-ProRule" id="PRU00169"/>
    </source>
</evidence>
<dbReference type="EMBL" id="JAALDK010000001">
    <property type="protein sequence ID" value="NUY01441.1"/>
    <property type="molecule type" value="Genomic_DNA"/>
</dbReference>
<gene>
    <name evidence="9" type="ORF">G5S42_17460</name>
</gene>
<keyword evidence="4" id="KW-0238">DNA-binding</keyword>
<organism evidence="9 10">
    <name type="scientific">Paraburkholderia youngii</name>
    <dbReference type="NCBI Taxonomy" id="2782701"/>
    <lineage>
        <taxon>Bacteria</taxon>
        <taxon>Pseudomonadati</taxon>
        <taxon>Pseudomonadota</taxon>
        <taxon>Betaproteobacteria</taxon>
        <taxon>Burkholderiales</taxon>
        <taxon>Burkholderiaceae</taxon>
        <taxon>Paraburkholderia</taxon>
    </lineage>
</organism>
<dbReference type="SMART" id="SM00421">
    <property type="entry name" value="HTH_LUXR"/>
    <property type="match status" value="1"/>
</dbReference>
<dbReference type="SUPFAM" id="SSF52172">
    <property type="entry name" value="CheY-like"/>
    <property type="match status" value="1"/>
</dbReference>
<dbReference type="InterPro" id="IPR011006">
    <property type="entry name" value="CheY-like_superfamily"/>
</dbReference>
<dbReference type="GO" id="GO:0003677">
    <property type="term" value="F:DNA binding"/>
    <property type="evidence" value="ECO:0007669"/>
    <property type="project" value="UniProtKB-KW"/>
</dbReference>
<name>A0A7Y6N0V8_9BURK</name>
<accession>A0A7Y6N0V8</accession>
<evidence type="ECO:0000313" key="9">
    <source>
        <dbReference type="EMBL" id="NUY01441.1"/>
    </source>
</evidence>
<dbReference type="SMART" id="SM00448">
    <property type="entry name" value="REC"/>
    <property type="match status" value="1"/>
</dbReference>
<feature type="modified residue" description="4-aspartylphosphate" evidence="6">
    <location>
        <position position="62"/>
    </location>
</feature>
<dbReference type="Pfam" id="PF00196">
    <property type="entry name" value="GerE"/>
    <property type="match status" value="1"/>
</dbReference>
<protein>
    <submittedName>
        <fullName evidence="9">Response regulator transcription factor</fullName>
    </submittedName>
</protein>
<dbReference type="AlphaFoldDB" id="A0A7Y6N0V8"/>
<sequence>MTHDADSIAKRSIAYVVDDDDSMRAALGMLFRSVGLRVELFASAQEFLAFSRPDVPSCLILDVRLKGQSGLVLQEQVIAGDMELPIIFITAHGDVAMSVKAMKNGAFDFLSKPFRDQEMLDAVQNALLRDEVRRRSRSRTADIRRRYETLTPREREVMTYVVRGLLNKQIAGEMGVSEITVKIHRGQAMRKMGARSLPELVLDANSLGLHPAGGIIFRARLRARSHVLFATERPNHATLDATMTPLTG</sequence>
<evidence type="ECO:0000256" key="1">
    <source>
        <dbReference type="ARBA" id="ARBA00022553"/>
    </source>
</evidence>
<keyword evidence="1 6" id="KW-0597">Phosphoprotein</keyword>
<evidence type="ECO:0000256" key="3">
    <source>
        <dbReference type="ARBA" id="ARBA00023015"/>
    </source>
</evidence>
<dbReference type="CDD" id="cd06170">
    <property type="entry name" value="LuxR_C_like"/>
    <property type="match status" value="1"/>
</dbReference>
<evidence type="ECO:0000256" key="4">
    <source>
        <dbReference type="ARBA" id="ARBA00023125"/>
    </source>
</evidence>
<evidence type="ECO:0000256" key="2">
    <source>
        <dbReference type="ARBA" id="ARBA00023012"/>
    </source>
</evidence>
<dbReference type="InterPro" id="IPR001789">
    <property type="entry name" value="Sig_transdc_resp-reg_receiver"/>
</dbReference>
<dbReference type="Pfam" id="PF00072">
    <property type="entry name" value="Response_reg"/>
    <property type="match status" value="1"/>
</dbReference>
<evidence type="ECO:0000259" key="7">
    <source>
        <dbReference type="PROSITE" id="PS50043"/>
    </source>
</evidence>
<dbReference type="RefSeq" id="WP_176107886.1">
    <property type="nucleotide sequence ID" value="NZ_JAALDK010000001.1"/>
</dbReference>
<keyword evidence="2" id="KW-0902">Two-component regulatory system</keyword>
<dbReference type="PRINTS" id="PR00038">
    <property type="entry name" value="HTHLUXR"/>
</dbReference>
<dbReference type="GeneID" id="301102125"/>
<dbReference type="PROSITE" id="PS50043">
    <property type="entry name" value="HTH_LUXR_2"/>
    <property type="match status" value="1"/>
</dbReference>
<dbReference type="FunFam" id="3.40.50.2300:FF:000018">
    <property type="entry name" value="DNA-binding transcriptional regulator NtrC"/>
    <property type="match status" value="1"/>
</dbReference>
<feature type="domain" description="HTH luxR-type" evidence="7">
    <location>
        <begin position="143"/>
        <end position="208"/>
    </location>
</feature>
<dbReference type="InterPro" id="IPR000792">
    <property type="entry name" value="Tscrpt_reg_LuxR_C"/>
</dbReference>
<feature type="domain" description="Response regulatory" evidence="8">
    <location>
        <begin position="13"/>
        <end position="127"/>
    </location>
</feature>
<dbReference type="Gene3D" id="1.10.10.10">
    <property type="entry name" value="Winged helix-like DNA-binding domain superfamily/Winged helix DNA-binding domain"/>
    <property type="match status" value="1"/>
</dbReference>
<dbReference type="CDD" id="cd17537">
    <property type="entry name" value="REC_FixJ"/>
    <property type="match status" value="1"/>
</dbReference>
<keyword evidence="3" id="KW-0805">Transcription regulation</keyword>
<dbReference type="PANTHER" id="PTHR44688:SF16">
    <property type="entry name" value="DNA-BINDING TRANSCRIPTIONAL ACTIVATOR DEVR_DOSR"/>
    <property type="match status" value="1"/>
</dbReference>
<dbReference type="InterPro" id="IPR036388">
    <property type="entry name" value="WH-like_DNA-bd_sf"/>
</dbReference>
<keyword evidence="5" id="KW-0804">Transcription</keyword>
<evidence type="ECO:0000259" key="8">
    <source>
        <dbReference type="PROSITE" id="PS50110"/>
    </source>
</evidence>
<dbReference type="PROSITE" id="PS50110">
    <property type="entry name" value="RESPONSE_REGULATORY"/>
    <property type="match status" value="1"/>
</dbReference>
<dbReference type="PANTHER" id="PTHR44688">
    <property type="entry name" value="DNA-BINDING TRANSCRIPTIONAL ACTIVATOR DEVR_DOSR"/>
    <property type="match status" value="1"/>
</dbReference>
<dbReference type="Proteomes" id="UP000594380">
    <property type="component" value="Unassembled WGS sequence"/>
</dbReference>
<dbReference type="GO" id="GO:0000160">
    <property type="term" value="P:phosphorelay signal transduction system"/>
    <property type="evidence" value="ECO:0007669"/>
    <property type="project" value="UniProtKB-KW"/>
</dbReference>
<dbReference type="Gene3D" id="3.40.50.2300">
    <property type="match status" value="1"/>
</dbReference>
<evidence type="ECO:0000313" key="10">
    <source>
        <dbReference type="Proteomes" id="UP000594380"/>
    </source>
</evidence>
<reference evidence="9 10" key="1">
    <citation type="submission" date="2020-02" db="EMBL/GenBank/DDBJ databases">
        <title>Paraburkholderia simonii sp. nov. and Paraburkholderia youngii sp. nov. Brazilian and Mexican Mimosa-associated rhizobia.</title>
        <authorList>
            <person name="Mavima L."/>
            <person name="Beukes C.W."/>
            <person name="Chan W.Y."/>
            <person name="Palmer M."/>
            <person name="De Meyer S.E."/>
            <person name="James E.K."/>
            <person name="Venter S.N."/>
            <person name="Steenkamp E.T."/>
        </authorList>
    </citation>
    <scope>NUCLEOTIDE SEQUENCE [LARGE SCALE GENOMIC DNA]</scope>
    <source>
        <strain evidence="9 10">JPY169</strain>
    </source>
</reference>
<evidence type="ECO:0000256" key="5">
    <source>
        <dbReference type="ARBA" id="ARBA00023163"/>
    </source>
</evidence>
<comment type="caution">
    <text evidence="9">The sequence shown here is derived from an EMBL/GenBank/DDBJ whole genome shotgun (WGS) entry which is preliminary data.</text>
</comment>